<reference evidence="2" key="2">
    <citation type="submission" date="2022-01" db="EMBL/GenBank/DDBJ databases">
        <authorList>
            <person name="Yamashiro T."/>
            <person name="Shiraishi A."/>
            <person name="Satake H."/>
            <person name="Nakayama K."/>
        </authorList>
    </citation>
    <scope>NUCLEOTIDE SEQUENCE</scope>
</reference>
<comment type="caution">
    <text evidence="2">The sequence shown here is derived from an EMBL/GenBank/DDBJ whole genome shotgun (WGS) entry which is preliminary data.</text>
</comment>
<evidence type="ECO:0000313" key="2">
    <source>
        <dbReference type="EMBL" id="GJT59970.1"/>
    </source>
</evidence>
<dbReference type="Proteomes" id="UP001151760">
    <property type="component" value="Unassembled WGS sequence"/>
</dbReference>
<accession>A0ABQ5FAL3</accession>
<proteinExistence type="predicted"/>
<feature type="region of interest" description="Disordered" evidence="1">
    <location>
        <begin position="31"/>
        <end position="100"/>
    </location>
</feature>
<evidence type="ECO:0000256" key="1">
    <source>
        <dbReference type="SAM" id="MobiDB-lite"/>
    </source>
</evidence>
<gene>
    <name evidence="2" type="ORF">Tco_1003503</name>
</gene>
<feature type="compositionally biased region" description="Acidic residues" evidence="1">
    <location>
        <begin position="66"/>
        <end position="98"/>
    </location>
</feature>
<dbReference type="EMBL" id="BQNB010017156">
    <property type="protein sequence ID" value="GJT59970.1"/>
    <property type="molecule type" value="Genomic_DNA"/>
</dbReference>
<protein>
    <submittedName>
        <fullName evidence="2">Uncharacterized protein</fullName>
    </submittedName>
</protein>
<evidence type="ECO:0000313" key="3">
    <source>
        <dbReference type="Proteomes" id="UP001151760"/>
    </source>
</evidence>
<sequence length="310" mass="35957">MIYTVGQSCLLRHLRLPTLLFTPIRSQAESLGSDEDYLRGSPREDPEVLWRINETKDGPVNYPMDGGDDGDDDDGDSSGDDFNDEDEDDDDEEEEDLAPADSAIIVHYVEPVPHLRNSSLLYHITLPPYISTTEARITHVRLRLPYPFHQRRAPFLGAWTHMTFITHHWCHQPYYHPLGVQSKSDIRITSTQALINAWRVNTRVTELAELLEHNTQGLATHQELQTHRDHVYAYETHLQAHQTQLQLQGTLIQTQHQVHKTRFQMQQAEIATLRETDRRRQAQIVETLRVMRDMRREMGDMQTELLALRG</sequence>
<organism evidence="2 3">
    <name type="scientific">Tanacetum coccineum</name>
    <dbReference type="NCBI Taxonomy" id="301880"/>
    <lineage>
        <taxon>Eukaryota</taxon>
        <taxon>Viridiplantae</taxon>
        <taxon>Streptophyta</taxon>
        <taxon>Embryophyta</taxon>
        <taxon>Tracheophyta</taxon>
        <taxon>Spermatophyta</taxon>
        <taxon>Magnoliopsida</taxon>
        <taxon>eudicotyledons</taxon>
        <taxon>Gunneridae</taxon>
        <taxon>Pentapetalae</taxon>
        <taxon>asterids</taxon>
        <taxon>campanulids</taxon>
        <taxon>Asterales</taxon>
        <taxon>Asteraceae</taxon>
        <taxon>Asteroideae</taxon>
        <taxon>Anthemideae</taxon>
        <taxon>Anthemidinae</taxon>
        <taxon>Tanacetum</taxon>
    </lineage>
</organism>
<feature type="compositionally biased region" description="Basic and acidic residues" evidence="1">
    <location>
        <begin position="36"/>
        <end position="57"/>
    </location>
</feature>
<name>A0ABQ5FAL3_9ASTR</name>
<reference evidence="2" key="1">
    <citation type="journal article" date="2022" name="Int. J. Mol. Sci.">
        <title>Draft Genome of Tanacetum Coccineum: Genomic Comparison of Closely Related Tanacetum-Family Plants.</title>
        <authorList>
            <person name="Yamashiro T."/>
            <person name="Shiraishi A."/>
            <person name="Nakayama K."/>
            <person name="Satake H."/>
        </authorList>
    </citation>
    <scope>NUCLEOTIDE SEQUENCE</scope>
</reference>
<keyword evidence="3" id="KW-1185">Reference proteome</keyword>